<dbReference type="RefSeq" id="WP_102754317.1">
    <property type="nucleotide sequence ID" value="NZ_CP025791.1"/>
</dbReference>
<keyword evidence="1" id="KW-0472">Membrane</keyword>
<protein>
    <recommendedName>
        <fullName evidence="4">Cytochrome oxidase complex assembly protein 1</fullName>
    </recommendedName>
</protein>
<keyword evidence="1" id="KW-0812">Transmembrane</keyword>
<dbReference type="OrthoDB" id="1178263at2"/>
<accession>A0A2K9PM55</accession>
<evidence type="ECO:0000313" key="2">
    <source>
        <dbReference type="EMBL" id="AUP77657.1"/>
    </source>
</evidence>
<evidence type="ECO:0000256" key="1">
    <source>
        <dbReference type="SAM" id="Phobius"/>
    </source>
</evidence>
<dbReference type="InterPro" id="IPR014807">
    <property type="entry name" value="Coa1"/>
</dbReference>
<reference evidence="2 3" key="1">
    <citation type="submission" date="2018-01" db="EMBL/GenBank/DDBJ databases">
        <title>Complete genome sequence of Flavivirga eckloniae ECD14 isolated from seaweed Ecklonia cava.</title>
        <authorList>
            <person name="Lee J.H."/>
            <person name="Baik K.S."/>
            <person name="Seong C.N."/>
        </authorList>
    </citation>
    <scope>NUCLEOTIDE SEQUENCE [LARGE SCALE GENOMIC DNA]</scope>
    <source>
        <strain evidence="2 3">ECD14</strain>
    </source>
</reference>
<feature type="transmembrane region" description="Helical" evidence="1">
    <location>
        <begin position="18"/>
        <end position="35"/>
    </location>
</feature>
<dbReference type="EMBL" id="CP025791">
    <property type="protein sequence ID" value="AUP77657.1"/>
    <property type="molecule type" value="Genomic_DNA"/>
</dbReference>
<name>A0A2K9PM55_9FLAO</name>
<dbReference type="Pfam" id="PF08695">
    <property type="entry name" value="Coa1"/>
    <property type="match status" value="1"/>
</dbReference>
<gene>
    <name evidence="2" type="ORF">C1H87_02570</name>
</gene>
<evidence type="ECO:0008006" key="4">
    <source>
        <dbReference type="Google" id="ProtNLM"/>
    </source>
</evidence>
<keyword evidence="3" id="KW-1185">Reference proteome</keyword>
<organism evidence="2 3">
    <name type="scientific">Flavivirga eckloniae</name>
    <dbReference type="NCBI Taxonomy" id="1803846"/>
    <lineage>
        <taxon>Bacteria</taxon>
        <taxon>Pseudomonadati</taxon>
        <taxon>Bacteroidota</taxon>
        <taxon>Flavobacteriia</taxon>
        <taxon>Flavobacteriales</taxon>
        <taxon>Flavobacteriaceae</taxon>
        <taxon>Flavivirga</taxon>
    </lineage>
</organism>
<proteinExistence type="predicted"/>
<dbReference type="Proteomes" id="UP000235826">
    <property type="component" value="Chromosome"/>
</dbReference>
<dbReference type="AlphaFoldDB" id="A0A2K9PM55"/>
<sequence length="149" mass="17335">MNNEIIERKSWWKRNWKWFLPLMSFTLISIVLFFSSGMGGHMTDFAQAYADTELYENALEKAQRNKRVTDLLGELEPIDNLAILEGEVCYSEDNKSVDLSIRVKGSKRKASMDISANRINGEWNYNKINIRIKKPIEEKQTIEIISQSE</sequence>
<dbReference type="KEGG" id="fek:C1H87_02570"/>
<keyword evidence="1" id="KW-1133">Transmembrane helix</keyword>
<evidence type="ECO:0000313" key="3">
    <source>
        <dbReference type="Proteomes" id="UP000235826"/>
    </source>
</evidence>